<organism evidence="4 5">
    <name type="scientific">Luteipulveratus mongoliensis</name>
    <dbReference type="NCBI Taxonomy" id="571913"/>
    <lineage>
        <taxon>Bacteria</taxon>
        <taxon>Bacillati</taxon>
        <taxon>Actinomycetota</taxon>
        <taxon>Actinomycetes</taxon>
        <taxon>Micrococcales</taxon>
        <taxon>Dermacoccaceae</taxon>
        <taxon>Luteipulveratus</taxon>
    </lineage>
</organism>
<keyword evidence="2" id="KW-0378">Hydrolase</keyword>
<dbReference type="OrthoDB" id="9777306at2"/>
<dbReference type="PANTHER" id="PTHR42693">
    <property type="entry name" value="ARYLSULFATASE FAMILY MEMBER"/>
    <property type="match status" value="1"/>
</dbReference>
<dbReference type="Gene3D" id="3.30.1120.10">
    <property type="match status" value="1"/>
</dbReference>
<name>A0A0K1JKJ9_9MICO</name>
<reference evidence="4 5" key="1">
    <citation type="submission" date="2015-03" db="EMBL/GenBank/DDBJ databases">
        <title>Luteipulveratus halotolerans sp. nov., a novel actinobacterium (Dermacoccaceae) from Sarawak, Malaysia.</title>
        <authorList>
            <person name="Juboi H."/>
            <person name="Basik A."/>
            <person name="Shamsul S.S."/>
            <person name="Arnold P."/>
            <person name="Schmitt E.K."/>
            <person name="Sanglier J.-J."/>
            <person name="Yeo T."/>
        </authorList>
    </citation>
    <scope>NUCLEOTIDE SEQUENCE [LARGE SCALE GENOMIC DNA]</scope>
    <source>
        <strain evidence="4 5">MN07-A0370</strain>
    </source>
</reference>
<gene>
    <name evidence="4" type="ORF">VV02_16660</name>
</gene>
<dbReference type="AlphaFoldDB" id="A0A0K1JKJ9"/>
<dbReference type="InterPro" id="IPR017850">
    <property type="entry name" value="Alkaline_phosphatase_core_sf"/>
</dbReference>
<dbReference type="PATRIC" id="fig|571913.6.peg.3378"/>
<feature type="domain" description="Sulfatase N-terminal" evidence="3">
    <location>
        <begin position="11"/>
        <end position="361"/>
    </location>
</feature>
<accession>A0A0K1JKJ9</accession>
<dbReference type="EMBL" id="CP011112">
    <property type="protein sequence ID" value="AKU17110.1"/>
    <property type="molecule type" value="Genomic_DNA"/>
</dbReference>
<evidence type="ECO:0000256" key="1">
    <source>
        <dbReference type="ARBA" id="ARBA00008779"/>
    </source>
</evidence>
<dbReference type="Gene3D" id="3.40.720.10">
    <property type="entry name" value="Alkaline Phosphatase, subunit A"/>
    <property type="match status" value="1"/>
</dbReference>
<dbReference type="PANTHER" id="PTHR42693:SF53">
    <property type="entry name" value="ENDO-4-O-SULFATASE"/>
    <property type="match status" value="1"/>
</dbReference>
<dbReference type="GO" id="GO:0004065">
    <property type="term" value="F:arylsulfatase activity"/>
    <property type="evidence" value="ECO:0007669"/>
    <property type="project" value="TreeGrafter"/>
</dbReference>
<protein>
    <submittedName>
        <fullName evidence="4">Sulfatase</fullName>
    </submittedName>
</protein>
<evidence type="ECO:0000256" key="2">
    <source>
        <dbReference type="ARBA" id="ARBA00022801"/>
    </source>
</evidence>
<keyword evidence="5" id="KW-1185">Reference proteome</keyword>
<dbReference type="InterPro" id="IPR000917">
    <property type="entry name" value="Sulfatase_N"/>
</dbReference>
<dbReference type="SUPFAM" id="SSF53649">
    <property type="entry name" value="Alkaline phosphatase-like"/>
    <property type="match status" value="1"/>
</dbReference>
<dbReference type="RefSeq" id="WP_052593236.1">
    <property type="nucleotide sequence ID" value="NZ_CP011112.1"/>
</dbReference>
<dbReference type="Proteomes" id="UP000066480">
    <property type="component" value="Chromosome"/>
</dbReference>
<sequence length="481" mass="53228">MGDTTSTTKQPNIVLILSDDHGYADRSILGIHHDVRTPSLDRLAREGVSCAEGYVTAPICSPSRAGLIVGQHQSRWGSRWFGDSRFPEHTPSLAEQLTKVGYRTAYLGKVHYGPEDIGDPGAPPHHGFQETFYGLAGKQTGRLNYLRHSQAAVDEYGQLASTASAVQPMLEGDTEVDCEGFLTDELGSRARDFVSRRSGQDEPFFLMLAFNAVHNFCWQLPPEELERRSLPTHADFKGDDRESYLDWYDGQVAPNLDHGRAYYLAQLELMDRQIGALLDTIDDEGVAEDTIVVYLTDNGGSNCNYADNSPLSGTKYTLQEGGIRVPYLWRWPGGGVPAGVTRDGVVSSMDLFPTLLTAAGAEPTAYDSSDGRDLMPLLRDGDRASAHERLHWDNGFQWAVREGSWKLCWTDPDSSEVAGLRAVERAEPVLGLRLYDVAQDPGETTDLTSQHPEMVERLRATHEQWRQETLGSPSQPTVRST</sequence>
<evidence type="ECO:0000313" key="4">
    <source>
        <dbReference type="EMBL" id="AKU17110.1"/>
    </source>
</evidence>
<dbReference type="STRING" id="571913.VV02_16660"/>
<proteinExistence type="inferred from homology"/>
<dbReference type="InterPro" id="IPR050738">
    <property type="entry name" value="Sulfatase"/>
</dbReference>
<evidence type="ECO:0000259" key="3">
    <source>
        <dbReference type="Pfam" id="PF00884"/>
    </source>
</evidence>
<dbReference type="Pfam" id="PF00884">
    <property type="entry name" value="Sulfatase"/>
    <property type="match status" value="1"/>
</dbReference>
<dbReference type="KEGG" id="lmoi:VV02_16660"/>
<comment type="similarity">
    <text evidence="1">Belongs to the sulfatase family.</text>
</comment>
<evidence type="ECO:0000313" key="5">
    <source>
        <dbReference type="Proteomes" id="UP000066480"/>
    </source>
</evidence>